<dbReference type="PANTHER" id="PTHR12374:SF20">
    <property type="entry name" value="TRANSCRIPTIONAL ADAPTER 2-ALPHA"/>
    <property type="match status" value="1"/>
</dbReference>
<evidence type="ECO:0000256" key="8">
    <source>
        <dbReference type="ARBA" id="ARBA00023163"/>
    </source>
</evidence>
<dbReference type="FunFam" id="3.30.60.90:FF:000020">
    <property type="entry name" value="Transcriptional adapter"/>
    <property type="match status" value="1"/>
</dbReference>
<dbReference type="InterPro" id="IPR016827">
    <property type="entry name" value="Ada2/TADA2"/>
</dbReference>
<organism evidence="16 17">
    <name type="scientific">Nothobranchius furzeri</name>
    <name type="common">Turquoise killifish</name>
    <dbReference type="NCBI Taxonomy" id="105023"/>
    <lineage>
        <taxon>Eukaryota</taxon>
        <taxon>Metazoa</taxon>
        <taxon>Chordata</taxon>
        <taxon>Craniata</taxon>
        <taxon>Vertebrata</taxon>
        <taxon>Euteleostomi</taxon>
        <taxon>Actinopterygii</taxon>
        <taxon>Neopterygii</taxon>
        <taxon>Teleostei</taxon>
        <taxon>Neoteleostei</taxon>
        <taxon>Acanthomorphata</taxon>
        <taxon>Ovalentaria</taxon>
        <taxon>Atherinomorphae</taxon>
        <taxon>Cyprinodontiformes</taxon>
        <taxon>Nothobranchiidae</taxon>
        <taxon>Nothobranchius</taxon>
    </lineage>
</organism>
<dbReference type="PROSITE" id="PS51293">
    <property type="entry name" value="SANT"/>
    <property type="match status" value="1"/>
</dbReference>
<dbReference type="CDD" id="cd02335">
    <property type="entry name" value="ZZ_ADA2"/>
    <property type="match status" value="1"/>
</dbReference>
<comment type="subcellular location">
    <subcellularLocation>
        <location evidence="1">Chromosome</location>
    </subcellularLocation>
    <subcellularLocation>
        <location evidence="10">Nucleus</location>
    </subcellularLocation>
</comment>
<dbReference type="InterPro" id="IPR001005">
    <property type="entry name" value="SANT/Myb"/>
</dbReference>
<accession>A0A8C6K612</accession>
<feature type="domain" description="ZZ-type" evidence="13">
    <location>
        <begin position="9"/>
        <end position="66"/>
    </location>
</feature>
<keyword evidence="7" id="KW-0238">DNA-binding</keyword>
<evidence type="ECO:0000259" key="15">
    <source>
        <dbReference type="PROSITE" id="PS51293"/>
    </source>
</evidence>
<evidence type="ECO:0000256" key="1">
    <source>
        <dbReference type="ARBA" id="ARBA00004286"/>
    </source>
</evidence>
<dbReference type="GO" id="GO:0051726">
    <property type="term" value="P:regulation of cell cycle"/>
    <property type="evidence" value="ECO:0007669"/>
    <property type="project" value="UniProtKB-ARBA"/>
</dbReference>
<sequence length="411" mass="47909">MSVVSDDPFGKPPCRGCSSYLTEPYIKCAECGPSSVLLCLQCFTRGFEYKKHQSDHKYEIMTSDFPVLEPGWTAQEEMALLEAVMDCGFGNWHDVAYQMRTKTKEECESHYMKNFINNPLFSSTLLGLRKTKDSHFADGAIPFRSSDDPPRPTFDSMLSRDMAGYMPARADFMEEFDNYAEWDLKDIDFVDDDSDILRALKLAVVDIYHSRLKERQRRKKWVNLLERCYPKEVQELYDIMRRFARVVGPVEHDKFIESHALEFELRREIRRLQEYRKAGIKSFCSAKVYERVKRMREDERRKRTMLCDVLQYIQDGKACQQWLTTGRRSAPPLNLTGLPGTEKLNEREKELCQVVRLVPGAYLEYKQALLSECKRQGGLRLAQARALIKIDVNKTRKIYDFLIKEGSITKA</sequence>
<dbReference type="InterPro" id="IPR036388">
    <property type="entry name" value="WH-like_DNA-bd_sf"/>
</dbReference>
<gene>
    <name evidence="16" type="primary">TADA2A</name>
</gene>
<dbReference type="CDD" id="cd00167">
    <property type="entry name" value="SANT"/>
    <property type="match status" value="1"/>
</dbReference>
<dbReference type="InterPro" id="IPR009057">
    <property type="entry name" value="Homeodomain-like_sf"/>
</dbReference>
<dbReference type="InterPro" id="IPR043145">
    <property type="entry name" value="Znf_ZZ_sf"/>
</dbReference>
<evidence type="ECO:0000256" key="6">
    <source>
        <dbReference type="ARBA" id="ARBA00023015"/>
    </source>
</evidence>
<evidence type="ECO:0000256" key="3">
    <source>
        <dbReference type="ARBA" id="ARBA00022723"/>
    </source>
</evidence>
<dbReference type="GO" id="GO:0006357">
    <property type="term" value="P:regulation of transcription by RNA polymerase II"/>
    <property type="evidence" value="ECO:0007669"/>
    <property type="project" value="InterPro"/>
</dbReference>
<dbReference type="GO" id="GO:0051302">
    <property type="term" value="P:regulation of cell division"/>
    <property type="evidence" value="ECO:0007669"/>
    <property type="project" value="UniProtKB-ARBA"/>
</dbReference>
<dbReference type="Pfam" id="PF25299">
    <property type="entry name" value="ZZ_ADA2"/>
    <property type="match status" value="1"/>
</dbReference>
<dbReference type="PROSITE" id="PS50934">
    <property type="entry name" value="SWIRM"/>
    <property type="match status" value="1"/>
</dbReference>
<dbReference type="PIRSF" id="PIRSF025024">
    <property type="entry name" value="Transcriptional_adaptor_2"/>
    <property type="match status" value="1"/>
</dbReference>
<dbReference type="FunFam" id="1.10.10.10:FF:000087">
    <property type="entry name" value="Transcriptional adapter 2"/>
    <property type="match status" value="1"/>
</dbReference>
<feature type="domain" description="SWIRM" evidence="14">
    <location>
        <begin position="324"/>
        <end position="411"/>
    </location>
</feature>
<dbReference type="InterPro" id="IPR041983">
    <property type="entry name" value="ADA2-like_ZZ"/>
</dbReference>
<dbReference type="Pfam" id="PF22941">
    <property type="entry name" value="TADA2A-like_3rd"/>
    <property type="match status" value="1"/>
</dbReference>
<evidence type="ECO:0000259" key="12">
    <source>
        <dbReference type="PROSITE" id="PS50090"/>
    </source>
</evidence>
<dbReference type="PROSITE" id="PS50135">
    <property type="entry name" value="ZF_ZZ_2"/>
    <property type="match status" value="1"/>
</dbReference>
<dbReference type="PROSITE" id="PS50090">
    <property type="entry name" value="MYB_LIKE"/>
    <property type="match status" value="1"/>
</dbReference>
<dbReference type="AlphaFoldDB" id="A0A8C6K612"/>
<dbReference type="FunFam" id="1.10.10.60:FF:000110">
    <property type="entry name" value="Transcriptional adapter"/>
    <property type="match status" value="1"/>
</dbReference>
<proteinExistence type="predicted"/>
<dbReference type="GO" id="GO:0003682">
    <property type="term" value="F:chromatin binding"/>
    <property type="evidence" value="ECO:0007669"/>
    <property type="project" value="TreeGrafter"/>
</dbReference>
<keyword evidence="5" id="KW-0862">Zinc</keyword>
<dbReference type="SUPFAM" id="SSF57850">
    <property type="entry name" value="RING/U-box"/>
    <property type="match status" value="1"/>
</dbReference>
<dbReference type="PANTHER" id="PTHR12374">
    <property type="entry name" value="TRANSCRIPTIONAL ADAPTOR 2 ADA2 -RELATED"/>
    <property type="match status" value="1"/>
</dbReference>
<keyword evidence="4 11" id="KW-0863">Zinc-finger</keyword>
<evidence type="ECO:0000259" key="14">
    <source>
        <dbReference type="PROSITE" id="PS50934"/>
    </source>
</evidence>
<evidence type="ECO:0000256" key="10">
    <source>
        <dbReference type="PIRNR" id="PIRNR025024"/>
    </source>
</evidence>
<evidence type="ECO:0000256" key="7">
    <source>
        <dbReference type="ARBA" id="ARBA00023125"/>
    </source>
</evidence>
<dbReference type="Gene3D" id="3.30.60.90">
    <property type="match status" value="1"/>
</dbReference>
<dbReference type="GO" id="GO:0008270">
    <property type="term" value="F:zinc ion binding"/>
    <property type="evidence" value="ECO:0007669"/>
    <property type="project" value="UniProtKB-KW"/>
</dbReference>
<dbReference type="Proteomes" id="UP000694548">
    <property type="component" value="Chromosome sgr06"/>
</dbReference>
<evidence type="ECO:0000256" key="2">
    <source>
        <dbReference type="ARBA" id="ARBA00022454"/>
    </source>
</evidence>
<dbReference type="Pfam" id="PF04433">
    <property type="entry name" value="SWIRM"/>
    <property type="match status" value="1"/>
</dbReference>
<dbReference type="InterPro" id="IPR000433">
    <property type="entry name" value="Znf_ZZ"/>
</dbReference>
<dbReference type="SMART" id="SM00717">
    <property type="entry name" value="SANT"/>
    <property type="match status" value="1"/>
</dbReference>
<dbReference type="Ensembl" id="ENSNFUT00015000287.1">
    <property type="protein sequence ID" value="ENSNFUP00015000236.1"/>
    <property type="gene ID" value="ENSNFUG00015000160.1"/>
</dbReference>
<dbReference type="InterPro" id="IPR007526">
    <property type="entry name" value="SWIRM"/>
</dbReference>
<feature type="domain" description="SANT" evidence="15">
    <location>
        <begin position="67"/>
        <end position="119"/>
    </location>
</feature>
<dbReference type="Pfam" id="PF00249">
    <property type="entry name" value="Myb_DNA-binding"/>
    <property type="match status" value="1"/>
</dbReference>
<protein>
    <recommendedName>
        <fullName evidence="10">Transcriptional adapter</fullName>
    </recommendedName>
</protein>
<keyword evidence="17" id="KW-1185">Reference proteome</keyword>
<evidence type="ECO:0000313" key="17">
    <source>
        <dbReference type="Proteomes" id="UP000694548"/>
    </source>
</evidence>
<dbReference type="GO" id="GO:0003677">
    <property type="term" value="F:DNA binding"/>
    <property type="evidence" value="ECO:0007669"/>
    <property type="project" value="UniProtKB-KW"/>
</dbReference>
<evidence type="ECO:0000256" key="9">
    <source>
        <dbReference type="ARBA" id="ARBA00023242"/>
    </source>
</evidence>
<evidence type="ECO:0000256" key="4">
    <source>
        <dbReference type="ARBA" id="ARBA00022771"/>
    </source>
</evidence>
<dbReference type="InterPro" id="IPR017884">
    <property type="entry name" value="SANT_dom"/>
</dbReference>
<dbReference type="SUPFAM" id="SSF46689">
    <property type="entry name" value="Homeodomain-like"/>
    <property type="match status" value="2"/>
</dbReference>
<dbReference type="InterPro" id="IPR055141">
    <property type="entry name" value="TADA2A_B-like_dom"/>
</dbReference>
<reference evidence="16" key="3">
    <citation type="submission" date="2025-09" db="UniProtKB">
        <authorList>
            <consortium name="Ensembl"/>
        </authorList>
    </citation>
    <scope>IDENTIFICATION</scope>
</reference>
<name>A0A8C6K612_NOTFU</name>
<reference evidence="16" key="1">
    <citation type="submission" date="2014-08" db="EMBL/GenBank/DDBJ databases">
        <authorList>
            <person name="Senf B."/>
            <person name="Petzold A."/>
            <person name="Downie B.R."/>
            <person name="Koch P."/>
            <person name="Platzer M."/>
        </authorList>
    </citation>
    <scope>NUCLEOTIDE SEQUENCE [LARGE SCALE GENOMIC DNA]</scope>
    <source>
        <strain evidence="16">GRZ</strain>
    </source>
</reference>
<evidence type="ECO:0000259" key="13">
    <source>
        <dbReference type="PROSITE" id="PS50135"/>
    </source>
</evidence>
<evidence type="ECO:0000313" key="16">
    <source>
        <dbReference type="Ensembl" id="ENSNFUP00015000236.1"/>
    </source>
</evidence>
<evidence type="ECO:0000256" key="11">
    <source>
        <dbReference type="PROSITE-ProRule" id="PRU00228"/>
    </source>
</evidence>
<evidence type="ECO:0000256" key="5">
    <source>
        <dbReference type="ARBA" id="ARBA00022833"/>
    </source>
</evidence>
<dbReference type="GeneTree" id="ENSGT00940000156751"/>
<keyword evidence="6 10" id="KW-0805">Transcription regulation</keyword>
<dbReference type="GO" id="GO:0006338">
    <property type="term" value="P:chromatin remodeling"/>
    <property type="evidence" value="ECO:0007669"/>
    <property type="project" value="TreeGrafter"/>
</dbReference>
<dbReference type="Gene3D" id="1.10.10.10">
    <property type="entry name" value="Winged helix-like DNA-binding domain superfamily/Winged helix DNA-binding domain"/>
    <property type="match status" value="1"/>
</dbReference>
<keyword evidence="9 10" id="KW-0539">Nucleus</keyword>
<reference evidence="16" key="2">
    <citation type="submission" date="2025-08" db="UniProtKB">
        <authorList>
            <consortium name="Ensembl"/>
        </authorList>
    </citation>
    <scope>IDENTIFICATION</scope>
</reference>
<dbReference type="Gene3D" id="1.10.10.60">
    <property type="entry name" value="Homeodomain-like"/>
    <property type="match status" value="1"/>
</dbReference>
<keyword evidence="3" id="KW-0479">Metal-binding</keyword>
<keyword evidence="8 10" id="KW-0804">Transcription</keyword>
<dbReference type="GO" id="GO:0140672">
    <property type="term" value="C:ATAC complex"/>
    <property type="evidence" value="ECO:0007669"/>
    <property type="project" value="UniProtKB-ARBA"/>
</dbReference>
<dbReference type="GO" id="GO:0005634">
    <property type="term" value="C:nucleus"/>
    <property type="evidence" value="ECO:0007669"/>
    <property type="project" value="UniProtKB-SubCell"/>
</dbReference>
<keyword evidence="2" id="KW-0158">Chromosome</keyword>
<dbReference type="GO" id="GO:0003713">
    <property type="term" value="F:transcription coactivator activity"/>
    <property type="evidence" value="ECO:0007669"/>
    <property type="project" value="InterPro"/>
</dbReference>
<feature type="domain" description="Myb-like" evidence="12">
    <location>
        <begin position="72"/>
        <end position="115"/>
    </location>
</feature>